<evidence type="ECO:0000313" key="15">
    <source>
        <dbReference type="Proteomes" id="UP001564657"/>
    </source>
</evidence>
<keyword evidence="7 12" id="KW-0220">Diaminopimelate biosynthesis</keyword>
<dbReference type="GO" id="GO:0008840">
    <property type="term" value="F:4-hydroxy-tetrahydrodipicolinate synthase activity"/>
    <property type="evidence" value="ECO:0007669"/>
    <property type="project" value="UniProtKB-EC"/>
</dbReference>
<evidence type="ECO:0000256" key="12">
    <source>
        <dbReference type="HAMAP-Rule" id="MF_00418"/>
    </source>
</evidence>
<dbReference type="PIRSF" id="PIRSF001365">
    <property type="entry name" value="DHDPS"/>
    <property type="match status" value="1"/>
</dbReference>
<proteinExistence type="inferred from homology"/>
<gene>
    <name evidence="12 14" type="primary">dapA</name>
    <name evidence="14" type="ORF">AB8U03_05490</name>
</gene>
<keyword evidence="15" id="KW-1185">Reference proteome</keyword>
<evidence type="ECO:0000256" key="6">
    <source>
        <dbReference type="ARBA" id="ARBA00022605"/>
    </source>
</evidence>
<comment type="caution">
    <text evidence="12">Was originally thought to be a dihydrodipicolinate synthase (DHDPS), catalyzing the condensation of (S)-aspartate-beta-semialdehyde [(S)-ASA] and pyruvate to dihydrodipicolinate (DHDP). However, it was shown in E.coli that the product of the enzymatic reaction is not dihydrodipicolinate but in fact (4S)-4-hydroxy-2,3,4,5-tetrahydro-(2S)-dipicolinic acid (HTPA), and that the consecutive dehydration reaction leading to DHDP is not spontaneous but catalyzed by DapB.</text>
</comment>
<dbReference type="InterPro" id="IPR013785">
    <property type="entry name" value="Aldolase_TIM"/>
</dbReference>
<evidence type="ECO:0000256" key="13">
    <source>
        <dbReference type="PIRNR" id="PIRNR001365"/>
    </source>
</evidence>
<keyword evidence="6 12" id="KW-0028">Amino-acid biosynthesis</keyword>
<dbReference type="CDD" id="cd00408">
    <property type="entry name" value="DHDPS-like"/>
    <property type="match status" value="1"/>
</dbReference>
<keyword evidence="8 12" id="KW-0457">Lysine biosynthesis</keyword>
<dbReference type="EMBL" id="JBGEWD010000003">
    <property type="protein sequence ID" value="MEY7999663.1"/>
    <property type="molecule type" value="Genomic_DNA"/>
</dbReference>
<dbReference type="SUPFAM" id="SSF51569">
    <property type="entry name" value="Aldolase"/>
    <property type="match status" value="1"/>
</dbReference>
<comment type="similarity">
    <text evidence="3 12 13">Belongs to the DapA family.</text>
</comment>
<evidence type="ECO:0000256" key="4">
    <source>
        <dbReference type="ARBA" id="ARBA00012086"/>
    </source>
</evidence>
<dbReference type="PROSITE" id="PS00665">
    <property type="entry name" value="DHDPS_1"/>
    <property type="match status" value="1"/>
</dbReference>
<dbReference type="PANTHER" id="PTHR12128">
    <property type="entry name" value="DIHYDRODIPICOLINATE SYNTHASE"/>
    <property type="match status" value="1"/>
</dbReference>
<protein>
    <recommendedName>
        <fullName evidence="4 12">4-hydroxy-tetrahydrodipicolinate synthase</fullName>
        <shortName evidence="12">HTPA synthase</shortName>
        <ecNumber evidence="4 12">4.3.3.7</ecNumber>
    </recommendedName>
</protein>
<dbReference type="PANTHER" id="PTHR12128:SF66">
    <property type="entry name" value="4-HYDROXY-2-OXOGLUTARATE ALDOLASE, MITOCHONDRIAL"/>
    <property type="match status" value="1"/>
</dbReference>
<dbReference type="Proteomes" id="UP001564657">
    <property type="component" value="Unassembled WGS sequence"/>
</dbReference>
<feature type="site" description="Part of a proton relay during catalysis" evidence="12">
    <location>
        <position position="47"/>
    </location>
</feature>
<evidence type="ECO:0000256" key="11">
    <source>
        <dbReference type="ARBA" id="ARBA00047836"/>
    </source>
</evidence>
<comment type="caution">
    <text evidence="14">The sequence shown here is derived from an EMBL/GenBank/DDBJ whole genome shotgun (WGS) entry which is preliminary data.</text>
</comment>
<comment type="subunit">
    <text evidence="12">Homotetramer; dimer of dimers.</text>
</comment>
<dbReference type="PRINTS" id="PR00146">
    <property type="entry name" value="DHPICSNTHASE"/>
</dbReference>
<evidence type="ECO:0000256" key="8">
    <source>
        <dbReference type="ARBA" id="ARBA00023154"/>
    </source>
</evidence>
<comment type="subcellular location">
    <subcellularLocation>
        <location evidence="12">Cytoplasm</location>
    </subcellularLocation>
</comment>
<organism evidence="14 15">
    <name type="scientific">Clostridium moutaii</name>
    <dbReference type="NCBI Taxonomy" id="3240932"/>
    <lineage>
        <taxon>Bacteria</taxon>
        <taxon>Bacillati</taxon>
        <taxon>Bacillota</taxon>
        <taxon>Clostridia</taxon>
        <taxon>Eubacteriales</taxon>
        <taxon>Clostridiaceae</taxon>
        <taxon>Clostridium</taxon>
    </lineage>
</organism>
<evidence type="ECO:0000313" key="14">
    <source>
        <dbReference type="EMBL" id="MEY7999663.1"/>
    </source>
</evidence>
<feature type="active site" description="Schiff-base intermediate with substrate" evidence="12">
    <location>
        <position position="164"/>
    </location>
</feature>
<dbReference type="Pfam" id="PF00701">
    <property type="entry name" value="DHDPS"/>
    <property type="match status" value="1"/>
</dbReference>
<name>A0ABV4BLI7_9CLOT</name>
<evidence type="ECO:0000256" key="10">
    <source>
        <dbReference type="ARBA" id="ARBA00023270"/>
    </source>
</evidence>
<comment type="catalytic activity">
    <reaction evidence="11 12">
        <text>L-aspartate 4-semialdehyde + pyruvate = (2S,4S)-4-hydroxy-2,3,4,5-tetrahydrodipicolinate + H2O + H(+)</text>
        <dbReference type="Rhea" id="RHEA:34171"/>
        <dbReference type="ChEBI" id="CHEBI:15361"/>
        <dbReference type="ChEBI" id="CHEBI:15377"/>
        <dbReference type="ChEBI" id="CHEBI:15378"/>
        <dbReference type="ChEBI" id="CHEBI:67139"/>
        <dbReference type="ChEBI" id="CHEBI:537519"/>
        <dbReference type="EC" id="4.3.3.7"/>
    </reaction>
</comment>
<keyword evidence="10 12" id="KW-0704">Schiff base</keyword>
<dbReference type="InterPro" id="IPR005263">
    <property type="entry name" value="DapA"/>
</dbReference>
<dbReference type="NCBIfam" id="TIGR00674">
    <property type="entry name" value="dapA"/>
    <property type="match status" value="1"/>
</dbReference>
<feature type="binding site" evidence="12">
    <location>
        <position position="207"/>
    </location>
    <ligand>
        <name>pyruvate</name>
        <dbReference type="ChEBI" id="CHEBI:15361"/>
    </ligand>
</feature>
<sequence>MNFRPNGIIPALITPLTKNEKLNEKALRKLLNFVIDNGVHAVFVAGTTGEFYGLTHEEKRELMEITVDEVKGRVPVYAGTGAITTKECIEITKIATECKVDAASVLTPMFISPSQKEIYDHYKAIADSTSLPILLYNNHPKTGVTINAATVAKLADIDNIVGVKDSTGDMTLTGEYIRLTQGKNFSVLMGRDTLIHSGLCYGASGAIAACANIAPKICANIYDKYVAGDIKGSLEAQYAIAPLRVAFTLGSFPTVIKEALELLGINAGPCMQPIGHMTVEEKEQLIKILTQMNILK</sequence>
<feature type="active site" description="Proton donor/acceptor" evidence="12">
    <location>
        <position position="136"/>
    </location>
</feature>
<comment type="function">
    <text evidence="1 12">Catalyzes the condensation of (S)-aspartate-beta-semialdehyde [(S)-ASA] and pyruvate to 4-hydroxy-tetrahydrodipicolinate (HTPA).</text>
</comment>
<dbReference type="Gene3D" id="3.20.20.70">
    <property type="entry name" value="Aldolase class I"/>
    <property type="match status" value="1"/>
</dbReference>
<feature type="binding site" evidence="12">
    <location>
        <position position="48"/>
    </location>
    <ligand>
        <name>pyruvate</name>
        <dbReference type="ChEBI" id="CHEBI:15361"/>
    </ligand>
</feature>
<evidence type="ECO:0000256" key="7">
    <source>
        <dbReference type="ARBA" id="ARBA00022915"/>
    </source>
</evidence>
<evidence type="ECO:0000256" key="2">
    <source>
        <dbReference type="ARBA" id="ARBA00005120"/>
    </source>
</evidence>
<keyword evidence="5 12" id="KW-0963">Cytoplasm</keyword>
<comment type="pathway">
    <text evidence="2 12">Amino-acid biosynthesis; L-lysine biosynthesis via DAP pathway; (S)-tetrahydrodipicolinate from L-aspartate: step 3/4.</text>
</comment>
<dbReference type="HAMAP" id="MF_00418">
    <property type="entry name" value="DapA"/>
    <property type="match status" value="1"/>
</dbReference>
<evidence type="ECO:0000256" key="5">
    <source>
        <dbReference type="ARBA" id="ARBA00022490"/>
    </source>
</evidence>
<dbReference type="InterPro" id="IPR002220">
    <property type="entry name" value="DapA-like"/>
</dbReference>
<dbReference type="RefSeq" id="WP_369703543.1">
    <property type="nucleotide sequence ID" value="NZ_JBGEWD010000003.1"/>
</dbReference>
<reference evidence="14 15" key="1">
    <citation type="submission" date="2024-08" db="EMBL/GenBank/DDBJ databases">
        <title>Clostridium lapicellarii sp. nov., and Clostridium renhuaiense sp. nov., two species isolated from the mud in a fermentation cellar used for producing sauce-flavour Chinese liquors.</title>
        <authorList>
            <person name="Yang F."/>
            <person name="Wang H."/>
            <person name="Chen L.Q."/>
            <person name="Zhou N."/>
            <person name="Lu J.J."/>
            <person name="Pu X.X."/>
            <person name="Wan B."/>
            <person name="Wang L."/>
            <person name="Liu S.J."/>
        </authorList>
    </citation>
    <scope>NUCLEOTIDE SEQUENCE [LARGE SCALE GENOMIC DNA]</scope>
    <source>
        <strain evidence="14 15">MT-5</strain>
    </source>
</reference>
<dbReference type="SMART" id="SM01130">
    <property type="entry name" value="DHDPS"/>
    <property type="match status" value="1"/>
</dbReference>
<evidence type="ECO:0000256" key="9">
    <source>
        <dbReference type="ARBA" id="ARBA00023239"/>
    </source>
</evidence>
<accession>A0ABV4BLI7</accession>
<comment type="caution">
    <text evidence="12">Lacks conserved residue(s) required for the propagation of feature annotation.</text>
</comment>
<keyword evidence="9 12" id="KW-0456">Lyase</keyword>
<evidence type="ECO:0000256" key="3">
    <source>
        <dbReference type="ARBA" id="ARBA00007592"/>
    </source>
</evidence>
<dbReference type="InterPro" id="IPR020624">
    <property type="entry name" value="Schiff_base-form_aldolases_CS"/>
</dbReference>
<dbReference type="EC" id="4.3.3.7" evidence="4 12"/>
<evidence type="ECO:0000256" key="1">
    <source>
        <dbReference type="ARBA" id="ARBA00003294"/>
    </source>
</evidence>